<dbReference type="Proteomes" id="UP000008631">
    <property type="component" value="Chromosome"/>
</dbReference>
<protein>
    <submittedName>
        <fullName evidence="8">Fmu (Sun) domain protein</fullName>
    </submittedName>
</protein>
<feature type="domain" description="SAM-dependent MTase RsmB/NOP-type" evidence="7">
    <location>
        <begin position="214"/>
        <end position="486"/>
    </location>
</feature>
<dbReference type="PRINTS" id="PR02008">
    <property type="entry name" value="RCMTFAMILY"/>
</dbReference>
<accession>E8R6J8</accession>
<evidence type="ECO:0000259" key="7">
    <source>
        <dbReference type="PROSITE" id="PS51686"/>
    </source>
</evidence>
<dbReference type="OrthoDB" id="9810297at2"/>
<dbReference type="PROSITE" id="PS51686">
    <property type="entry name" value="SAM_MT_RSMB_NOP"/>
    <property type="match status" value="1"/>
</dbReference>
<dbReference type="Pfam" id="PF01189">
    <property type="entry name" value="Methyltr_RsmB-F"/>
    <property type="match status" value="1"/>
</dbReference>
<dbReference type="InterPro" id="IPR023267">
    <property type="entry name" value="RCMT"/>
</dbReference>
<feature type="binding site" evidence="5">
    <location>
        <position position="355"/>
    </location>
    <ligand>
        <name>S-adenosyl-L-methionine</name>
        <dbReference type="ChEBI" id="CHEBI:59789"/>
    </ligand>
</feature>
<dbReference type="GO" id="GO:0003723">
    <property type="term" value="F:RNA binding"/>
    <property type="evidence" value="ECO:0007669"/>
    <property type="project" value="UniProtKB-UniRule"/>
</dbReference>
<dbReference type="InterPro" id="IPR049560">
    <property type="entry name" value="MeTrfase_RsmB-F_NOP2_cat"/>
</dbReference>
<dbReference type="CDD" id="cd02440">
    <property type="entry name" value="AdoMet_MTases"/>
    <property type="match status" value="1"/>
</dbReference>
<dbReference type="EMBL" id="CP002353">
    <property type="protein sequence ID" value="ADV62909.1"/>
    <property type="molecule type" value="Genomic_DNA"/>
</dbReference>
<evidence type="ECO:0000313" key="8">
    <source>
        <dbReference type="EMBL" id="ADV62909.1"/>
    </source>
</evidence>
<keyword evidence="4 5" id="KW-0694">RNA-binding</keyword>
<dbReference type="PANTHER" id="PTHR22807:SF61">
    <property type="entry name" value="NOL1_NOP2_SUN FAMILY PROTEIN _ ANTITERMINATION NUSB DOMAIN-CONTAINING PROTEIN"/>
    <property type="match status" value="1"/>
</dbReference>
<feature type="region of interest" description="Disordered" evidence="6">
    <location>
        <begin position="1"/>
        <end position="30"/>
    </location>
</feature>
<dbReference type="GO" id="GO:0009383">
    <property type="term" value="F:rRNA (cytosine-C5-)-methyltransferase activity"/>
    <property type="evidence" value="ECO:0007669"/>
    <property type="project" value="TreeGrafter"/>
</dbReference>
<dbReference type="SUPFAM" id="SSF53335">
    <property type="entry name" value="S-adenosyl-L-methionine-dependent methyltransferases"/>
    <property type="match status" value="1"/>
</dbReference>
<dbReference type="KEGG" id="ipa:Isop_2331"/>
<feature type="binding site" evidence="5">
    <location>
        <position position="328"/>
    </location>
    <ligand>
        <name>S-adenosyl-L-methionine</name>
        <dbReference type="ChEBI" id="CHEBI:59789"/>
    </ligand>
</feature>
<dbReference type="eggNOG" id="COG0144">
    <property type="taxonomic scope" value="Bacteria"/>
</dbReference>
<reference key="1">
    <citation type="submission" date="2010-11" db="EMBL/GenBank/DDBJ databases">
        <title>The complete sequence of chromosome of Isophaera pallida ATCC 43644.</title>
        <authorList>
            <consortium name="US DOE Joint Genome Institute (JGI-PGF)"/>
            <person name="Lucas S."/>
            <person name="Copeland A."/>
            <person name="Lapidus A."/>
            <person name="Bruce D."/>
            <person name="Goodwin L."/>
            <person name="Pitluck S."/>
            <person name="Kyrpides N."/>
            <person name="Mavromatis K."/>
            <person name="Pagani I."/>
            <person name="Ivanova N."/>
            <person name="Saunders E."/>
            <person name="Brettin T."/>
            <person name="Detter J.C."/>
            <person name="Han C."/>
            <person name="Tapia R."/>
            <person name="Land M."/>
            <person name="Hauser L."/>
            <person name="Markowitz V."/>
            <person name="Cheng J.-F."/>
            <person name="Hugenholtz P."/>
            <person name="Woyke T."/>
            <person name="Wu D."/>
            <person name="Eisen J.A."/>
        </authorList>
    </citation>
    <scope>NUCLEOTIDE SEQUENCE</scope>
    <source>
        <strain>ATCC 43644</strain>
    </source>
</reference>
<reference evidence="8 9" key="2">
    <citation type="journal article" date="2011" name="Stand. Genomic Sci.">
        <title>Complete genome sequence of Isosphaera pallida type strain (IS1B).</title>
        <authorList>
            <consortium name="US DOE Joint Genome Institute (JGI-PGF)"/>
            <person name="Goker M."/>
            <person name="Cleland D."/>
            <person name="Saunders E."/>
            <person name="Lapidus A."/>
            <person name="Nolan M."/>
            <person name="Lucas S."/>
            <person name="Hammon N."/>
            <person name="Deshpande S."/>
            <person name="Cheng J.F."/>
            <person name="Tapia R."/>
            <person name="Han C."/>
            <person name="Goodwin L."/>
            <person name="Pitluck S."/>
            <person name="Liolios K."/>
            <person name="Pagani I."/>
            <person name="Ivanova N."/>
            <person name="Mavromatis K."/>
            <person name="Pati A."/>
            <person name="Chen A."/>
            <person name="Palaniappan K."/>
            <person name="Land M."/>
            <person name="Hauser L."/>
            <person name="Chang Y.J."/>
            <person name="Jeffries C.D."/>
            <person name="Detter J.C."/>
            <person name="Beck B."/>
            <person name="Woyke T."/>
            <person name="Bristow J."/>
            <person name="Eisen J.A."/>
            <person name="Markowitz V."/>
            <person name="Hugenholtz P."/>
            <person name="Kyrpides N.C."/>
            <person name="Klenk H.P."/>
        </authorList>
    </citation>
    <scope>NUCLEOTIDE SEQUENCE [LARGE SCALE GENOMIC DNA]</scope>
    <source>
        <strain evidence="9">ATCC 43644 / DSM 9630 / IS1B</strain>
    </source>
</reference>
<dbReference type="GO" id="GO:0070475">
    <property type="term" value="P:rRNA base methylation"/>
    <property type="evidence" value="ECO:0007669"/>
    <property type="project" value="TreeGrafter"/>
</dbReference>
<evidence type="ECO:0000313" key="9">
    <source>
        <dbReference type="Proteomes" id="UP000008631"/>
    </source>
</evidence>
<evidence type="ECO:0000256" key="4">
    <source>
        <dbReference type="ARBA" id="ARBA00022884"/>
    </source>
</evidence>
<dbReference type="FunCoup" id="E8R6J8">
    <property type="interactions" value="440"/>
</dbReference>
<dbReference type="AlphaFoldDB" id="E8R6J8"/>
<dbReference type="PANTHER" id="PTHR22807">
    <property type="entry name" value="NOP2 YEAST -RELATED NOL1/NOP2/FMU SUN DOMAIN-CONTAINING"/>
    <property type="match status" value="1"/>
</dbReference>
<keyword evidence="1 5" id="KW-0489">Methyltransferase</keyword>
<feature type="active site" description="Nucleophile" evidence="5">
    <location>
        <position position="427"/>
    </location>
</feature>
<evidence type="ECO:0000256" key="3">
    <source>
        <dbReference type="ARBA" id="ARBA00022691"/>
    </source>
</evidence>
<comment type="similarity">
    <text evidence="5">Belongs to the class I-like SAM-binding methyltransferase superfamily. RsmB/NOP family.</text>
</comment>
<dbReference type="RefSeq" id="WP_013565197.1">
    <property type="nucleotide sequence ID" value="NC_014962.1"/>
</dbReference>
<evidence type="ECO:0000256" key="1">
    <source>
        <dbReference type="ARBA" id="ARBA00022603"/>
    </source>
</evidence>
<sequence>MPGRPRRPASRGANSQPNRLVPPTPSLGREVSREWFAPTPAVAPLETEPRLLPGPLADAVVEVAAEVLAHLEERGPAGRLDQALAAALRPRHQLGRAGRRFAAEAVMALARWQGWISPKRVPDLTARLLLAWLLDADHLPPAVRVWARSLGYDPHDLVPLGDAPSWPARSEAIKRARPFQNAHVAADPWRLVPDWFRRKVVEPPGEHGEKAAWLELIQGIQKRPSIWIRTQGGPPEPILSELRARGLAPWIHRRLLTAARLGPDADTPHDPLFQAGRFEVQDLGSQAIGWVAAPKPGQRWWDACAGAGGKTLHLADLTRGKGLIVATDHHAGRLKELTRRQRRAGFSHIRPLEYDLVTAPEPPPPGQFDGVLIDAPCTAMGTWRRNPEARWRTPVAAIEELGHKQRRLLERAAQGVAPGGVLIYAVCSLTIAETTDVIASFLKTRPEFAPEPFDDPLTGQPTSGLLWIWPHLADSDGHFVARLRRRAST</sequence>
<evidence type="ECO:0000256" key="5">
    <source>
        <dbReference type="PROSITE-ProRule" id="PRU01023"/>
    </source>
</evidence>
<dbReference type="HOGENOM" id="CLU_005316_0_2_0"/>
<organism evidence="8 9">
    <name type="scientific">Isosphaera pallida (strain ATCC 43644 / DSM 9630 / IS1B)</name>
    <dbReference type="NCBI Taxonomy" id="575540"/>
    <lineage>
        <taxon>Bacteria</taxon>
        <taxon>Pseudomonadati</taxon>
        <taxon>Planctomycetota</taxon>
        <taxon>Planctomycetia</taxon>
        <taxon>Isosphaerales</taxon>
        <taxon>Isosphaeraceae</taxon>
        <taxon>Isosphaera</taxon>
    </lineage>
</organism>
<gene>
    <name evidence="8" type="ordered locus">Isop_2331</name>
</gene>
<dbReference type="Gene3D" id="3.40.50.150">
    <property type="entry name" value="Vaccinia Virus protein VP39"/>
    <property type="match status" value="1"/>
</dbReference>
<keyword evidence="9" id="KW-1185">Reference proteome</keyword>
<keyword evidence="3 5" id="KW-0949">S-adenosyl-L-methionine</keyword>
<dbReference type="GO" id="GO:0005829">
    <property type="term" value="C:cytosol"/>
    <property type="evidence" value="ECO:0007669"/>
    <property type="project" value="TreeGrafter"/>
</dbReference>
<comment type="caution">
    <text evidence="5">Lacks conserved residue(s) required for the propagation of feature annotation.</text>
</comment>
<dbReference type="InParanoid" id="E8R6J8"/>
<dbReference type="InterPro" id="IPR001678">
    <property type="entry name" value="MeTrfase_RsmB-F_NOP2_dom"/>
</dbReference>
<feature type="binding site" evidence="5">
    <location>
        <position position="374"/>
    </location>
    <ligand>
        <name>S-adenosyl-L-methionine</name>
        <dbReference type="ChEBI" id="CHEBI:59789"/>
    </ligand>
</feature>
<keyword evidence="2 5" id="KW-0808">Transferase</keyword>
<evidence type="ECO:0000256" key="2">
    <source>
        <dbReference type="ARBA" id="ARBA00022679"/>
    </source>
</evidence>
<evidence type="ECO:0000256" key="6">
    <source>
        <dbReference type="SAM" id="MobiDB-lite"/>
    </source>
</evidence>
<dbReference type="STRING" id="575540.Isop_2331"/>
<proteinExistence type="inferred from homology"/>
<name>E8R6J8_ISOPI</name>
<dbReference type="InterPro" id="IPR029063">
    <property type="entry name" value="SAM-dependent_MTases_sf"/>
</dbReference>